<feature type="chain" id="PRO_5044071669" evidence="1">
    <location>
        <begin position="26"/>
        <end position="212"/>
    </location>
</feature>
<organism evidence="2 3">
    <name type="scientific">Proteus mirabilis</name>
    <dbReference type="NCBI Taxonomy" id="584"/>
    <lineage>
        <taxon>Bacteria</taxon>
        <taxon>Pseudomonadati</taxon>
        <taxon>Pseudomonadota</taxon>
        <taxon>Gammaproteobacteria</taxon>
        <taxon>Enterobacterales</taxon>
        <taxon>Morganellaceae</taxon>
        <taxon>Proteus</taxon>
    </lineage>
</organism>
<evidence type="ECO:0000313" key="3">
    <source>
        <dbReference type="Proteomes" id="UP000251485"/>
    </source>
</evidence>
<feature type="signal peptide" evidence="1">
    <location>
        <begin position="1"/>
        <end position="25"/>
    </location>
</feature>
<dbReference type="EMBL" id="UAUE01000020">
    <property type="protein sequence ID" value="SPY96661.1"/>
    <property type="molecule type" value="Genomic_DNA"/>
</dbReference>
<dbReference type="AlphaFoldDB" id="A0A2X2BP60"/>
<sequence>MNIIKSFYFTLPFLSISLVSTSAFADIYNDLAPSFNDDCFVSQKDITIEYHNLKAYMFKSNENNKLDDRYTLINISCPSPVSPVLFSIKADEKMGTTTDNDQTHFGLGTINTTGKIGFFQVSVEKATVDGIDVNIYETDNENNIGIIKTSPQLKIGTLNGFSQDGVTPSKGNNYQLKLKISPTIYSLKETNGPLVDGGELSGSLLFDFSFGS</sequence>
<keyword evidence="1" id="KW-0732">Signal</keyword>
<dbReference type="RefSeq" id="WP_004249798.1">
    <property type="nucleotide sequence ID" value="NZ_BGMB01000055.1"/>
</dbReference>
<dbReference type="GeneID" id="6801532"/>
<proteinExistence type="predicted"/>
<name>A0A2X2BP60_PROMI</name>
<accession>A0A2X2BP60</accession>
<dbReference type="Proteomes" id="UP000251485">
    <property type="component" value="Unassembled WGS sequence"/>
</dbReference>
<evidence type="ECO:0000313" key="2">
    <source>
        <dbReference type="EMBL" id="SPY96661.1"/>
    </source>
</evidence>
<evidence type="ECO:0000256" key="1">
    <source>
        <dbReference type="SAM" id="SignalP"/>
    </source>
</evidence>
<reference evidence="2 3" key="1">
    <citation type="submission" date="2018-06" db="EMBL/GenBank/DDBJ databases">
        <authorList>
            <consortium name="Pathogen Informatics"/>
            <person name="Doyle S."/>
        </authorList>
    </citation>
    <scope>NUCLEOTIDE SEQUENCE [LARGE SCALE GENOMIC DNA]</scope>
    <source>
        <strain evidence="2 3">NCTC10975</strain>
    </source>
</reference>
<gene>
    <name evidence="2" type="ORF">NCTC10975_02387</name>
</gene>
<protein>
    <submittedName>
        <fullName evidence="2">Fimbrial subunit</fullName>
    </submittedName>
</protein>